<dbReference type="PANTHER" id="PTHR48023:SF4">
    <property type="entry name" value="D-XYLOSE-PROTON SYMPORTER-LIKE 2"/>
    <property type="match status" value="1"/>
</dbReference>
<proteinExistence type="inferred from homology"/>
<dbReference type="Pfam" id="PF00083">
    <property type="entry name" value="Sugar_tr"/>
    <property type="match status" value="1"/>
</dbReference>
<keyword evidence="5 10" id="KW-0812">Transmembrane</keyword>
<evidence type="ECO:0000256" key="1">
    <source>
        <dbReference type="ARBA" id="ARBA00004651"/>
    </source>
</evidence>
<dbReference type="GeneID" id="301849228"/>
<organism evidence="12 13">
    <name type="scientific">Amycolatopsis thermoflava</name>
    <dbReference type="NCBI Taxonomy" id="84480"/>
    <lineage>
        <taxon>Bacteria</taxon>
        <taxon>Bacillati</taxon>
        <taxon>Actinomycetota</taxon>
        <taxon>Actinomycetes</taxon>
        <taxon>Pseudonocardiales</taxon>
        <taxon>Pseudonocardiaceae</taxon>
        <taxon>Amycolatopsis</taxon>
        <taxon>Amycolatopsis methanolica group</taxon>
    </lineage>
</organism>
<feature type="transmembrane region" description="Helical" evidence="10">
    <location>
        <begin position="67"/>
        <end position="84"/>
    </location>
</feature>
<gene>
    <name evidence="12" type="ORF">EDD35_8023</name>
</gene>
<evidence type="ECO:0000256" key="5">
    <source>
        <dbReference type="ARBA" id="ARBA00022692"/>
    </source>
</evidence>
<dbReference type="NCBIfam" id="TIGR00879">
    <property type="entry name" value="SP"/>
    <property type="match status" value="1"/>
</dbReference>
<dbReference type="EMBL" id="RKHY01000002">
    <property type="protein sequence ID" value="ROS32258.1"/>
    <property type="molecule type" value="Genomic_DNA"/>
</dbReference>
<evidence type="ECO:0000256" key="9">
    <source>
        <dbReference type="SAM" id="MobiDB-lite"/>
    </source>
</evidence>
<keyword evidence="7 10" id="KW-0472">Membrane</keyword>
<evidence type="ECO:0000313" key="12">
    <source>
        <dbReference type="EMBL" id="ROS32258.1"/>
    </source>
</evidence>
<keyword evidence="6 10" id="KW-1133">Transmembrane helix</keyword>
<feature type="transmembrane region" description="Helical" evidence="10">
    <location>
        <begin position="161"/>
        <end position="179"/>
    </location>
</feature>
<feature type="transmembrane region" description="Helical" evidence="10">
    <location>
        <begin position="365"/>
        <end position="390"/>
    </location>
</feature>
<keyword evidence="4" id="KW-1003">Cell membrane</keyword>
<evidence type="ECO:0000256" key="7">
    <source>
        <dbReference type="ARBA" id="ARBA00023136"/>
    </source>
</evidence>
<evidence type="ECO:0000256" key="3">
    <source>
        <dbReference type="ARBA" id="ARBA00022448"/>
    </source>
</evidence>
<dbReference type="Proteomes" id="UP000274843">
    <property type="component" value="Unassembled WGS sequence"/>
</dbReference>
<dbReference type="FunFam" id="1.20.1250.20:FF:000073">
    <property type="entry name" value="MFS myo-inositol transporter, putative"/>
    <property type="match status" value="1"/>
</dbReference>
<evidence type="ECO:0000313" key="13">
    <source>
        <dbReference type="Proteomes" id="UP000274843"/>
    </source>
</evidence>
<dbReference type="GO" id="GO:1904659">
    <property type="term" value="P:D-glucose transmembrane transport"/>
    <property type="evidence" value="ECO:0007669"/>
    <property type="project" value="TreeGrafter"/>
</dbReference>
<evidence type="ECO:0000256" key="6">
    <source>
        <dbReference type="ARBA" id="ARBA00022989"/>
    </source>
</evidence>
<dbReference type="GO" id="GO:0022857">
    <property type="term" value="F:transmembrane transporter activity"/>
    <property type="evidence" value="ECO:0007669"/>
    <property type="project" value="InterPro"/>
</dbReference>
<dbReference type="PRINTS" id="PR00171">
    <property type="entry name" value="SUGRTRNSPORT"/>
</dbReference>
<dbReference type="InterPro" id="IPR036259">
    <property type="entry name" value="MFS_trans_sf"/>
</dbReference>
<feature type="transmembrane region" description="Helical" evidence="10">
    <location>
        <begin position="28"/>
        <end position="47"/>
    </location>
</feature>
<dbReference type="GO" id="GO:0005886">
    <property type="term" value="C:plasma membrane"/>
    <property type="evidence" value="ECO:0007669"/>
    <property type="project" value="UniProtKB-SubCell"/>
</dbReference>
<dbReference type="InterPro" id="IPR003663">
    <property type="entry name" value="Sugar/inositol_transpt"/>
</dbReference>
<dbReference type="SUPFAM" id="SSF103473">
    <property type="entry name" value="MFS general substrate transporter"/>
    <property type="match status" value="1"/>
</dbReference>
<reference evidence="12 13" key="1">
    <citation type="submission" date="2018-11" db="EMBL/GenBank/DDBJ databases">
        <title>Sequencing the genomes of 1000 actinobacteria strains.</title>
        <authorList>
            <person name="Klenk H.-P."/>
        </authorList>
    </citation>
    <scope>NUCLEOTIDE SEQUENCE [LARGE SCALE GENOMIC DNA]</scope>
    <source>
        <strain evidence="12 13">DSM 44348</strain>
    </source>
</reference>
<feature type="transmembrane region" description="Helical" evidence="10">
    <location>
        <begin position="428"/>
        <end position="450"/>
    </location>
</feature>
<dbReference type="Gene3D" id="1.20.1250.20">
    <property type="entry name" value="MFS general substrate transporter like domains"/>
    <property type="match status" value="1"/>
</dbReference>
<sequence>MSHVKDDAPSGQTLPEDQKGPHTRRLRLITVIATFGGLLFGYDTGVINGALPYMQADLGLTALSEGLVTSSLLLGAALGAVLGGRLSDRRGRRRTILALAVIFLVGTLGCTFAPDTTVMVISRFVLGLAVGGASVTVPTYLAEVSPAERRGRLVTQNELMIVTGQLLAFTFNAIIGNAFGESGGVWRWMLVLATLPAVVLWFGMLVMPESPRWLASRERFGDALSVLKEVRSARRAKAELAEVRQLALQDRQAKTGGWSDLATPWIRRLVLTGVGIAIVQQITGVNSIMYYGTQILTDAGFSANGALTANIANGVISVLATFVGIWLLGRVNRRPMLIAGQIGTTSALLLIGLFSLLLPEGTGRAFVVLTLTVTFLAFQQGSISPVTWLMLSEIFPLKLRGFGFGLCALVLWLTNFAVGLLFPLLVEAIHISGTFFLFAALGVGAITFVARFVPETRGRSLETLEKELRTRYTGQVTV</sequence>
<feature type="transmembrane region" description="Helical" evidence="10">
    <location>
        <begin position="185"/>
        <end position="207"/>
    </location>
</feature>
<dbReference type="RefSeq" id="WP_123687616.1">
    <property type="nucleotide sequence ID" value="NZ_RKHY01000002.1"/>
</dbReference>
<evidence type="ECO:0000256" key="10">
    <source>
        <dbReference type="SAM" id="Phobius"/>
    </source>
</evidence>
<comment type="subcellular location">
    <subcellularLocation>
        <location evidence="1">Cell membrane</location>
        <topology evidence="1">Multi-pass membrane protein</topology>
    </subcellularLocation>
</comment>
<comment type="caution">
    <text evidence="12">The sequence shown here is derived from an EMBL/GenBank/DDBJ whole genome shotgun (WGS) entry which is preliminary data.</text>
</comment>
<evidence type="ECO:0000256" key="8">
    <source>
        <dbReference type="RuleBase" id="RU003346"/>
    </source>
</evidence>
<dbReference type="InterPro" id="IPR005828">
    <property type="entry name" value="MFS_sugar_transport-like"/>
</dbReference>
<dbReference type="PANTHER" id="PTHR48023">
    <property type="entry name" value="D-XYLOSE-PROTON SYMPORTER-LIKE 2"/>
    <property type="match status" value="1"/>
</dbReference>
<dbReference type="PROSITE" id="PS00217">
    <property type="entry name" value="SUGAR_TRANSPORT_2"/>
    <property type="match status" value="1"/>
</dbReference>
<dbReference type="InterPro" id="IPR020846">
    <property type="entry name" value="MFS_dom"/>
</dbReference>
<dbReference type="InterPro" id="IPR005829">
    <property type="entry name" value="Sugar_transporter_CS"/>
</dbReference>
<evidence type="ECO:0000256" key="2">
    <source>
        <dbReference type="ARBA" id="ARBA00010992"/>
    </source>
</evidence>
<keyword evidence="3 8" id="KW-0813">Transport</keyword>
<name>A0A3N2G6J5_9PSEU</name>
<feature type="transmembrane region" description="Helical" evidence="10">
    <location>
        <begin position="269"/>
        <end position="291"/>
    </location>
</feature>
<dbReference type="PROSITE" id="PS50850">
    <property type="entry name" value="MFS"/>
    <property type="match status" value="1"/>
</dbReference>
<evidence type="ECO:0000259" key="11">
    <source>
        <dbReference type="PROSITE" id="PS50850"/>
    </source>
</evidence>
<feature type="transmembrane region" description="Helical" evidence="10">
    <location>
        <begin position="336"/>
        <end position="359"/>
    </location>
</feature>
<dbReference type="AlphaFoldDB" id="A0A3N2G6J5"/>
<accession>A0A3N2G6J5</accession>
<feature type="domain" description="Major facilitator superfamily (MFS) profile" evidence="11">
    <location>
        <begin position="29"/>
        <end position="457"/>
    </location>
</feature>
<feature type="transmembrane region" description="Helical" evidence="10">
    <location>
        <begin position="96"/>
        <end position="114"/>
    </location>
</feature>
<feature type="region of interest" description="Disordered" evidence="9">
    <location>
        <begin position="1"/>
        <end position="20"/>
    </location>
</feature>
<comment type="similarity">
    <text evidence="2 8">Belongs to the major facilitator superfamily. Sugar transporter (TC 2.A.1.1) family.</text>
</comment>
<dbReference type="CDD" id="cd17359">
    <property type="entry name" value="MFS_XylE_like"/>
    <property type="match status" value="1"/>
</dbReference>
<feature type="transmembrane region" description="Helical" evidence="10">
    <location>
        <begin position="311"/>
        <end position="329"/>
    </location>
</feature>
<feature type="transmembrane region" description="Helical" evidence="10">
    <location>
        <begin position="120"/>
        <end position="141"/>
    </location>
</feature>
<protein>
    <submittedName>
        <fullName evidence="12">Major inositol transporter-like SP family MFS transporter</fullName>
    </submittedName>
</protein>
<dbReference type="InterPro" id="IPR047984">
    <property type="entry name" value="XylE-like"/>
</dbReference>
<feature type="transmembrane region" description="Helical" evidence="10">
    <location>
        <begin position="402"/>
        <end position="422"/>
    </location>
</feature>
<dbReference type="InterPro" id="IPR050820">
    <property type="entry name" value="MFS_Sugar_Transporter"/>
</dbReference>
<keyword evidence="13" id="KW-1185">Reference proteome</keyword>
<evidence type="ECO:0000256" key="4">
    <source>
        <dbReference type="ARBA" id="ARBA00022475"/>
    </source>
</evidence>